<evidence type="ECO:0000313" key="4">
    <source>
        <dbReference type="EMBL" id="MDO7905897.1"/>
    </source>
</evidence>
<dbReference type="RefSeq" id="WP_305023340.1">
    <property type="nucleotide sequence ID" value="NZ_JAUQTB010000002.1"/>
</dbReference>
<gene>
    <name evidence="4" type="ORF">Q5741_05630</name>
</gene>
<dbReference type="Pfam" id="PF25583">
    <property type="entry name" value="WCX"/>
    <property type="match status" value="1"/>
</dbReference>
<evidence type="ECO:0000259" key="3">
    <source>
        <dbReference type="Pfam" id="PF25583"/>
    </source>
</evidence>
<accession>A0ABT9C9G2</accession>
<dbReference type="Gene3D" id="1.10.10.10">
    <property type="entry name" value="Winged helix-like DNA-binding domain superfamily/Winged helix DNA-binding domain"/>
    <property type="match status" value="1"/>
</dbReference>
<dbReference type="PROSITE" id="PS52050">
    <property type="entry name" value="WYL"/>
    <property type="match status" value="1"/>
</dbReference>
<dbReference type="InterPro" id="IPR036390">
    <property type="entry name" value="WH_DNA-bd_sf"/>
</dbReference>
<dbReference type="InterPro" id="IPR026881">
    <property type="entry name" value="WYL_dom"/>
</dbReference>
<sequence length="330" mass="37585">MDRMTAIVMALQVRSETAASLAAKFEVSRRTILRDVQALSEMDIPIVALPGAGGGYRLPEDYTLPPLQLDKLEAVSLLFALRSLESYPDTPFHAQRWTVLDKIHALLPAGTLEALDPLLSQLEHRVPKRSYAIPDMEPLFNALTSESLLRVWYRSASRERWLTLTPRKIYASAGFWYCEAFTLEHGEERLLRIDRMTRMEQITQDQGKSTEAACSGEIPFISIPDAGAVSSSSPLPRPSFHNIRAEPFRVRARLTYRGMIRVEQDEHIGEKICQHGDDYWEVDFLCPSGERDWAIRFFYELGPEAEVLEPAEFRSRIAERAQAVLNQYQS</sequence>
<comment type="caution">
    <text evidence="4">The sequence shown here is derived from an EMBL/GenBank/DDBJ whole genome shotgun (WGS) entry which is preliminary data.</text>
</comment>
<reference evidence="4 5" key="1">
    <citation type="submission" date="2023-07" db="EMBL/GenBank/DDBJ databases">
        <title>Paenibacillus sp. JX-17 nov. isolated from soil.</title>
        <authorList>
            <person name="Wan Y."/>
            <person name="Liu B."/>
        </authorList>
    </citation>
    <scope>NUCLEOTIDE SEQUENCE [LARGE SCALE GENOMIC DNA]</scope>
    <source>
        <strain evidence="4 5">JX-17</strain>
    </source>
</reference>
<dbReference type="PANTHER" id="PTHR34580:SF1">
    <property type="entry name" value="PROTEIN PAFC"/>
    <property type="match status" value="1"/>
</dbReference>
<name>A0ABT9C9G2_9BACL</name>
<dbReference type="InterPro" id="IPR013196">
    <property type="entry name" value="HTH_11"/>
</dbReference>
<keyword evidence="5" id="KW-1185">Reference proteome</keyword>
<dbReference type="EMBL" id="JAUQTB010000002">
    <property type="protein sequence ID" value="MDO7905897.1"/>
    <property type="molecule type" value="Genomic_DNA"/>
</dbReference>
<feature type="domain" description="WCX" evidence="3">
    <location>
        <begin position="247"/>
        <end position="325"/>
    </location>
</feature>
<dbReference type="Pfam" id="PF13280">
    <property type="entry name" value="WYL"/>
    <property type="match status" value="1"/>
</dbReference>
<protein>
    <submittedName>
        <fullName evidence="4">WYL domain-containing protein</fullName>
    </submittedName>
</protein>
<dbReference type="SUPFAM" id="SSF46785">
    <property type="entry name" value="Winged helix' DNA-binding domain"/>
    <property type="match status" value="1"/>
</dbReference>
<dbReference type="InterPro" id="IPR036388">
    <property type="entry name" value="WH-like_DNA-bd_sf"/>
</dbReference>
<dbReference type="InterPro" id="IPR051534">
    <property type="entry name" value="CBASS_pafABC_assoc_protein"/>
</dbReference>
<evidence type="ECO:0000259" key="2">
    <source>
        <dbReference type="Pfam" id="PF13280"/>
    </source>
</evidence>
<dbReference type="PANTHER" id="PTHR34580">
    <property type="match status" value="1"/>
</dbReference>
<dbReference type="Pfam" id="PF08279">
    <property type="entry name" value="HTH_11"/>
    <property type="match status" value="1"/>
</dbReference>
<feature type="domain" description="Helix-turn-helix type 11" evidence="1">
    <location>
        <begin position="4"/>
        <end position="57"/>
    </location>
</feature>
<dbReference type="Proteomes" id="UP001240171">
    <property type="component" value="Unassembled WGS sequence"/>
</dbReference>
<evidence type="ECO:0000313" key="5">
    <source>
        <dbReference type="Proteomes" id="UP001240171"/>
    </source>
</evidence>
<proteinExistence type="predicted"/>
<dbReference type="InterPro" id="IPR057727">
    <property type="entry name" value="WCX_dom"/>
</dbReference>
<organism evidence="4 5">
    <name type="scientific">Paenibacillus lacisoli</name>
    <dbReference type="NCBI Taxonomy" id="3064525"/>
    <lineage>
        <taxon>Bacteria</taxon>
        <taxon>Bacillati</taxon>
        <taxon>Bacillota</taxon>
        <taxon>Bacilli</taxon>
        <taxon>Bacillales</taxon>
        <taxon>Paenibacillaceae</taxon>
        <taxon>Paenibacillus</taxon>
    </lineage>
</organism>
<feature type="domain" description="WYL" evidence="2">
    <location>
        <begin position="137"/>
        <end position="200"/>
    </location>
</feature>
<evidence type="ECO:0000259" key="1">
    <source>
        <dbReference type="Pfam" id="PF08279"/>
    </source>
</evidence>